<dbReference type="Proteomes" id="UP000023541">
    <property type="component" value="Unassembled WGS sequence"/>
</dbReference>
<keyword evidence="9" id="KW-1185">Reference proteome</keyword>
<evidence type="ECO:0000256" key="5">
    <source>
        <dbReference type="ARBA" id="ARBA00022989"/>
    </source>
</evidence>
<keyword evidence="3" id="KW-1003">Cell membrane</keyword>
<gene>
    <name evidence="8" type="ORF">ATO12_13995</name>
</gene>
<feature type="transmembrane region" description="Helical" evidence="7">
    <location>
        <begin position="237"/>
        <end position="254"/>
    </location>
</feature>
<dbReference type="eggNOG" id="COG2855">
    <property type="taxonomic scope" value="Bacteria"/>
</dbReference>
<dbReference type="PANTHER" id="PTHR30106:SF1">
    <property type="entry name" value="UPF0324 MEMBRANE PROTEIN FN0533"/>
    <property type="match status" value="1"/>
</dbReference>
<dbReference type="EMBL" id="AQRA01000004">
    <property type="protein sequence ID" value="EZH73988.1"/>
    <property type="molecule type" value="Genomic_DNA"/>
</dbReference>
<feature type="transmembrane region" description="Helical" evidence="7">
    <location>
        <begin position="176"/>
        <end position="197"/>
    </location>
</feature>
<dbReference type="Pfam" id="PF03601">
    <property type="entry name" value="Cons_hypoth698"/>
    <property type="match status" value="1"/>
</dbReference>
<dbReference type="PANTHER" id="PTHR30106">
    <property type="entry name" value="INNER MEMBRANE PROTEIN YEIH-RELATED"/>
    <property type="match status" value="1"/>
</dbReference>
<comment type="caution">
    <text evidence="8">The sequence shown here is derived from an EMBL/GenBank/DDBJ whole genome shotgun (WGS) entry which is preliminary data.</text>
</comment>
<dbReference type="OrthoDB" id="9811391at2"/>
<feature type="transmembrane region" description="Helical" evidence="7">
    <location>
        <begin position="203"/>
        <end position="225"/>
    </location>
</feature>
<dbReference type="PROSITE" id="PS51257">
    <property type="entry name" value="PROKAR_LIPOPROTEIN"/>
    <property type="match status" value="1"/>
</dbReference>
<dbReference type="RefSeq" id="WP_051575719.1">
    <property type="nucleotide sequence ID" value="NZ_AQRA01000004.1"/>
</dbReference>
<dbReference type="GO" id="GO:0005886">
    <property type="term" value="C:plasma membrane"/>
    <property type="evidence" value="ECO:0007669"/>
    <property type="project" value="UniProtKB-SubCell"/>
</dbReference>
<evidence type="ECO:0000256" key="6">
    <source>
        <dbReference type="ARBA" id="ARBA00023136"/>
    </source>
</evidence>
<reference evidence="8 9" key="1">
    <citation type="submission" date="2014-04" db="EMBL/GenBank/DDBJ databases">
        <title>Aquimarina sp. 22II-S11-z7 Genome Sequencing.</title>
        <authorList>
            <person name="Lai Q."/>
        </authorList>
    </citation>
    <scope>NUCLEOTIDE SEQUENCE [LARGE SCALE GENOMIC DNA]</scope>
    <source>
        <strain evidence="8 9">22II-S11-z7</strain>
    </source>
</reference>
<feature type="transmembrane region" description="Helical" evidence="7">
    <location>
        <begin position="85"/>
        <end position="104"/>
    </location>
</feature>
<dbReference type="InterPro" id="IPR018383">
    <property type="entry name" value="UPF0324_pro"/>
</dbReference>
<keyword evidence="5 7" id="KW-1133">Transmembrane helix</keyword>
<feature type="transmembrane region" description="Helical" evidence="7">
    <location>
        <begin position="260"/>
        <end position="282"/>
    </location>
</feature>
<organism evidence="8 9">
    <name type="scientific">Aquimarina atlantica</name>
    <dbReference type="NCBI Taxonomy" id="1317122"/>
    <lineage>
        <taxon>Bacteria</taxon>
        <taxon>Pseudomonadati</taxon>
        <taxon>Bacteroidota</taxon>
        <taxon>Flavobacteriia</taxon>
        <taxon>Flavobacteriales</taxon>
        <taxon>Flavobacteriaceae</taxon>
        <taxon>Aquimarina</taxon>
    </lineage>
</organism>
<keyword evidence="4 7" id="KW-0812">Transmembrane</keyword>
<feature type="transmembrane region" description="Helical" evidence="7">
    <location>
        <begin position="142"/>
        <end position="164"/>
    </location>
</feature>
<name>A0A023BW05_9FLAO</name>
<comment type="similarity">
    <text evidence="2">Belongs to the UPF0324 family.</text>
</comment>
<feature type="transmembrane region" description="Helical" evidence="7">
    <location>
        <begin position="57"/>
        <end position="73"/>
    </location>
</feature>
<feature type="transmembrane region" description="Helical" evidence="7">
    <location>
        <begin position="294"/>
        <end position="313"/>
    </location>
</feature>
<proteinExistence type="inferred from homology"/>
<evidence type="ECO:0000313" key="9">
    <source>
        <dbReference type="Proteomes" id="UP000023541"/>
    </source>
</evidence>
<feature type="transmembrane region" description="Helical" evidence="7">
    <location>
        <begin position="12"/>
        <end position="45"/>
    </location>
</feature>
<evidence type="ECO:0000256" key="2">
    <source>
        <dbReference type="ARBA" id="ARBA00007977"/>
    </source>
</evidence>
<dbReference type="AlphaFoldDB" id="A0A023BW05"/>
<evidence type="ECO:0000313" key="8">
    <source>
        <dbReference type="EMBL" id="EZH73988.1"/>
    </source>
</evidence>
<evidence type="ECO:0000256" key="4">
    <source>
        <dbReference type="ARBA" id="ARBA00022692"/>
    </source>
</evidence>
<sequence length="315" mass="34248">MNILKKEKVTRLTGIIIFFLIIVACLCSIINSSVALLLGVIFTNIFGNRFLVFNNKAISFLLQLAIIGIGFNLDIQKTWAIGQNGFMYIMFFVIFALCIGILLGKTFKVEQKTAHLISSGTAICGGSAIAAIASTINAPKEGISIALSIVFILNAIALLVFPALGHLFNLSEYQFGLWSAIAIHDTSSVVGAAQVYGEEALKIATIIKLVKTLWIVPVAIFSSLLFKGEFHSKKIPWFILIFVLAIIINSYSAISSTITNSIYTISKSIFVVVLFLVGMNLSISKIKAVGWKPAVLGISTWFIISTISLFTILNL</sequence>
<feature type="transmembrane region" description="Helical" evidence="7">
    <location>
        <begin position="116"/>
        <end position="136"/>
    </location>
</feature>
<evidence type="ECO:0000256" key="7">
    <source>
        <dbReference type="SAM" id="Phobius"/>
    </source>
</evidence>
<evidence type="ECO:0000256" key="3">
    <source>
        <dbReference type="ARBA" id="ARBA00022475"/>
    </source>
</evidence>
<evidence type="ECO:0000256" key="1">
    <source>
        <dbReference type="ARBA" id="ARBA00004651"/>
    </source>
</evidence>
<keyword evidence="6 7" id="KW-0472">Membrane</keyword>
<comment type="subcellular location">
    <subcellularLocation>
        <location evidence="1">Cell membrane</location>
        <topology evidence="1">Multi-pass membrane protein</topology>
    </subcellularLocation>
</comment>
<protein>
    <submittedName>
        <fullName evidence="8">Membrane protein</fullName>
    </submittedName>
</protein>
<accession>A0A023BW05</accession>